<reference evidence="3" key="1">
    <citation type="submission" date="2022-08" db="UniProtKB">
        <authorList>
            <consortium name="EnsemblMetazoa"/>
        </authorList>
    </citation>
    <scope>IDENTIFICATION</scope>
    <source>
        <strain evidence="3">05x7-T-G4-1.051#20</strain>
    </source>
</reference>
<accession>A0A8W8I2Q7</accession>
<feature type="compositionally biased region" description="Basic and acidic residues" evidence="2">
    <location>
        <begin position="256"/>
        <end position="265"/>
    </location>
</feature>
<dbReference type="AlphaFoldDB" id="A0A8W8I2Q7"/>
<evidence type="ECO:0000313" key="4">
    <source>
        <dbReference type="Proteomes" id="UP000005408"/>
    </source>
</evidence>
<keyword evidence="1" id="KW-0175">Coiled coil</keyword>
<name>A0A8W8I2Q7_MAGGI</name>
<keyword evidence="4" id="KW-1185">Reference proteome</keyword>
<dbReference type="EnsemblMetazoa" id="G12095.1">
    <property type="protein sequence ID" value="G12095.1:cds"/>
    <property type="gene ID" value="G12095"/>
</dbReference>
<feature type="region of interest" description="Disordered" evidence="2">
    <location>
        <begin position="256"/>
        <end position="286"/>
    </location>
</feature>
<organism evidence="3 4">
    <name type="scientific">Magallana gigas</name>
    <name type="common">Pacific oyster</name>
    <name type="synonym">Crassostrea gigas</name>
    <dbReference type="NCBI Taxonomy" id="29159"/>
    <lineage>
        <taxon>Eukaryota</taxon>
        <taxon>Metazoa</taxon>
        <taxon>Spiralia</taxon>
        <taxon>Lophotrochozoa</taxon>
        <taxon>Mollusca</taxon>
        <taxon>Bivalvia</taxon>
        <taxon>Autobranchia</taxon>
        <taxon>Pteriomorphia</taxon>
        <taxon>Ostreida</taxon>
        <taxon>Ostreoidea</taxon>
        <taxon>Ostreidae</taxon>
        <taxon>Magallana</taxon>
    </lineage>
</organism>
<dbReference type="Proteomes" id="UP000005408">
    <property type="component" value="Unassembled WGS sequence"/>
</dbReference>
<feature type="coiled-coil region" evidence="1">
    <location>
        <begin position="158"/>
        <end position="191"/>
    </location>
</feature>
<evidence type="ECO:0000256" key="1">
    <source>
        <dbReference type="SAM" id="Coils"/>
    </source>
</evidence>
<sequence length="302" mass="36095">MEMCIGDDNLRQQIKKMDKLSEIKRKIRAYQYLENLRNEVLADGLFRTEEKVERQQEKKILTSNRNAVLVVKWMTIIKEHHQKMDSVHTELLKKVKEREDNTIADSLKKLENLNQNKWNATLDAWDKVKRNQILFSILVDQVRKIRTRRCPQMAGKMMKKLQDRHLVLEKLQEELMKRVNERENIRQAKKTIDEELLMEINRKEEITKRRKMLHMELMSYHFERTIEEDTLFIPRKLFLTSVETFKTAPKLDDALRDVNEGKDRPSASLSYEDQPQPLPQPKKGAKAKLTLKSRIKRIFGFR</sequence>
<evidence type="ECO:0000313" key="3">
    <source>
        <dbReference type="EnsemblMetazoa" id="G12095.1:cds"/>
    </source>
</evidence>
<proteinExistence type="predicted"/>
<evidence type="ECO:0000256" key="2">
    <source>
        <dbReference type="SAM" id="MobiDB-lite"/>
    </source>
</evidence>
<protein>
    <submittedName>
        <fullName evidence="3">Uncharacterized protein</fullName>
    </submittedName>
</protein>